<dbReference type="RefSeq" id="WP_213559562.1">
    <property type="nucleotide sequence ID" value="NZ_JBHXAJ010000001.1"/>
</dbReference>
<dbReference type="Proteomes" id="UP000683310">
    <property type="component" value="Chromosome"/>
</dbReference>
<reference evidence="1 2" key="1">
    <citation type="submission" date="2021-04" db="EMBL/GenBank/DDBJ databases">
        <title>Nocardia tengchongensis.</title>
        <authorList>
            <person name="Zhuang k."/>
            <person name="Ran Y."/>
            <person name="Li W."/>
        </authorList>
    </citation>
    <scope>NUCLEOTIDE SEQUENCE [LARGE SCALE GENOMIC DNA]</scope>
    <source>
        <strain evidence="1 2">CFH S0057</strain>
    </source>
</reference>
<evidence type="ECO:0000313" key="2">
    <source>
        <dbReference type="Proteomes" id="UP000683310"/>
    </source>
</evidence>
<accession>A0ABX8CYD2</accession>
<evidence type="ECO:0000313" key="1">
    <source>
        <dbReference type="EMBL" id="QVI23490.1"/>
    </source>
</evidence>
<name>A0ABX8CYD2_9NOCA</name>
<proteinExistence type="predicted"/>
<keyword evidence="2" id="KW-1185">Reference proteome</keyword>
<sequence>MLQEDRLRLVRAVFEAGDRTTVHMKDFASGPDGFAPFVRAVLTGLHGTPP</sequence>
<dbReference type="EMBL" id="CP074371">
    <property type="protein sequence ID" value="QVI23490.1"/>
    <property type="molecule type" value="Genomic_DNA"/>
</dbReference>
<protein>
    <submittedName>
        <fullName evidence="1">Uncharacterized protein</fullName>
    </submittedName>
</protein>
<gene>
    <name evidence="1" type="ORF">KHQ06_11775</name>
</gene>
<organism evidence="1 2">
    <name type="scientific">Nocardia tengchongensis</name>
    <dbReference type="NCBI Taxonomy" id="2055889"/>
    <lineage>
        <taxon>Bacteria</taxon>
        <taxon>Bacillati</taxon>
        <taxon>Actinomycetota</taxon>
        <taxon>Actinomycetes</taxon>
        <taxon>Mycobacteriales</taxon>
        <taxon>Nocardiaceae</taxon>
        <taxon>Nocardia</taxon>
    </lineage>
</organism>